<keyword evidence="1" id="KW-0175">Coiled coil</keyword>
<sequence length="370" mass="41941">MEALNRQLDASVAQLRQLEEALEQVQRGAADDEGTSQEQLQLAVQLEESHRLLNNKWSVVSEEQDGSTWKADVQLGGFGDTLRPLLLQLREDGLLVQVDDVAVSSSPDTYVGPPTLAALSIKRNDLSEGDLKVNEILRNKRRLEYIRVIDGLRGEGSDRLLRIIASHPLHIQELKFSDKVEPKVLEEVQKMSSLKRLNIDCVRDRDDYPDLPLQLEELMINRPSAQQLYCMMRMPALQSLTVNNYSGPNITFTPSQYRKLRWLGVISDIDHKPTMLSLIRAHASSLLELRLFCTVNRDDGGYQARYYFPDLGRNLAACDLLHLRRLVLRRPHNIPCTDVAGCLMQLQDLRGLLPRSVEVVCDACRPSVLE</sequence>
<protein>
    <submittedName>
        <fullName evidence="3">Uncharacterized protein LOC113213925</fullName>
    </submittedName>
</protein>
<gene>
    <name evidence="3" type="primary">LOC113213925</name>
</gene>
<dbReference type="RefSeq" id="XP_026288935.1">
    <property type="nucleotide sequence ID" value="XM_026433150.2"/>
</dbReference>
<evidence type="ECO:0000313" key="2">
    <source>
        <dbReference type="Proteomes" id="UP000504606"/>
    </source>
</evidence>
<dbReference type="AlphaFoldDB" id="A0A6J1TB93"/>
<dbReference type="Gene3D" id="3.80.10.10">
    <property type="entry name" value="Ribonuclease Inhibitor"/>
    <property type="match status" value="1"/>
</dbReference>
<dbReference type="GeneID" id="113213925"/>
<keyword evidence="2" id="KW-1185">Reference proteome</keyword>
<accession>A0A6J1TB93</accession>
<evidence type="ECO:0000313" key="3">
    <source>
        <dbReference type="RefSeq" id="XP_026288935.1"/>
    </source>
</evidence>
<proteinExistence type="predicted"/>
<dbReference type="Proteomes" id="UP000504606">
    <property type="component" value="Unplaced"/>
</dbReference>
<feature type="coiled-coil region" evidence="1">
    <location>
        <begin position="1"/>
        <end position="35"/>
    </location>
</feature>
<dbReference type="SUPFAM" id="SSF52058">
    <property type="entry name" value="L domain-like"/>
    <property type="match status" value="1"/>
</dbReference>
<name>A0A6J1TB93_FRAOC</name>
<evidence type="ECO:0000256" key="1">
    <source>
        <dbReference type="SAM" id="Coils"/>
    </source>
</evidence>
<dbReference type="KEGG" id="foc:113213925"/>
<dbReference type="InterPro" id="IPR032675">
    <property type="entry name" value="LRR_dom_sf"/>
</dbReference>
<reference evidence="3" key="1">
    <citation type="submission" date="2025-08" db="UniProtKB">
        <authorList>
            <consortium name="RefSeq"/>
        </authorList>
    </citation>
    <scope>IDENTIFICATION</scope>
    <source>
        <tissue evidence="3">Whole organism</tissue>
    </source>
</reference>
<organism evidence="2 3">
    <name type="scientific">Frankliniella occidentalis</name>
    <name type="common">Western flower thrips</name>
    <name type="synonym">Euthrips occidentalis</name>
    <dbReference type="NCBI Taxonomy" id="133901"/>
    <lineage>
        <taxon>Eukaryota</taxon>
        <taxon>Metazoa</taxon>
        <taxon>Ecdysozoa</taxon>
        <taxon>Arthropoda</taxon>
        <taxon>Hexapoda</taxon>
        <taxon>Insecta</taxon>
        <taxon>Pterygota</taxon>
        <taxon>Neoptera</taxon>
        <taxon>Paraneoptera</taxon>
        <taxon>Thysanoptera</taxon>
        <taxon>Terebrantia</taxon>
        <taxon>Thripoidea</taxon>
        <taxon>Thripidae</taxon>
        <taxon>Frankliniella</taxon>
    </lineage>
</organism>